<keyword evidence="1" id="KW-0732">Signal</keyword>
<organism evidence="2 3">
    <name type="scientific">Ruminiclostridium hungatei</name>
    <name type="common">Clostridium hungatei</name>
    <dbReference type="NCBI Taxonomy" id="48256"/>
    <lineage>
        <taxon>Bacteria</taxon>
        <taxon>Bacillati</taxon>
        <taxon>Bacillota</taxon>
        <taxon>Clostridia</taxon>
        <taxon>Eubacteriales</taxon>
        <taxon>Oscillospiraceae</taxon>
        <taxon>Ruminiclostridium</taxon>
    </lineage>
</organism>
<dbReference type="Proteomes" id="UP000191554">
    <property type="component" value="Unassembled WGS sequence"/>
</dbReference>
<dbReference type="Pfam" id="PF04392">
    <property type="entry name" value="ABC_sub_bind"/>
    <property type="match status" value="1"/>
</dbReference>
<evidence type="ECO:0000313" key="2">
    <source>
        <dbReference type="EMBL" id="OPX43614.1"/>
    </source>
</evidence>
<evidence type="ECO:0000256" key="1">
    <source>
        <dbReference type="SAM" id="SignalP"/>
    </source>
</evidence>
<dbReference type="SUPFAM" id="SSF53822">
    <property type="entry name" value="Periplasmic binding protein-like I"/>
    <property type="match status" value="1"/>
</dbReference>
<dbReference type="PANTHER" id="PTHR35271:SF1">
    <property type="entry name" value="ABC TRANSPORTER, SUBSTRATE-BINDING LIPOPROTEIN"/>
    <property type="match status" value="1"/>
</dbReference>
<dbReference type="EMBL" id="MZGX01000016">
    <property type="protein sequence ID" value="OPX43614.1"/>
    <property type="molecule type" value="Genomic_DNA"/>
</dbReference>
<reference evidence="2 3" key="1">
    <citation type="submission" date="2017-03" db="EMBL/GenBank/DDBJ databases">
        <title>Genome sequence of Clostridium hungatei DSM 14427.</title>
        <authorList>
            <person name="Poehlein A."/>
            <person name="Daniel R."/>
        </authorList>
    </citation>
    <scope>NUCLEOTIDE SEQUENCE [LARGE SCALE GENOMIC DNA]</scope>
    <source>
        <strain evidence="2 3">DSM 14427</strain>
    </source>
</reference>
<dbReference type="AlphaFoldDB" id="A0A1V4SIH3"/>
<dbReference type="OrthoDB" id="9776955at2"/>
<dbReference type="InterPro" id="IPR007487">
    <property type="entry name" value="ABC_transpt-TYRBP-like"/>
</dbReference>
<sequence>MKKINRGLLVVLSVAMLAGAAGCGTDSQNAGSKKLNIGIIQGMEHVALDSAREGFVEALKDNGYTEGQNISIDLQNAQGDQNNLSTISDRFVSNKADLVLAIGTQATQSIAGKTTEIPIVATAVTDFESAKLVDSNEAPGGNVTGTSDMNPIKEQMDLLVKLVPDAKKVGVMYNSSEVNSIVQAKVAKEAIEKLGLTYVEATVTNSNDVQQAAQSIVTECDVIYIPTDNTFASVMPLVSGVTTKAKIPVICGEANMVVSGGTATLGINYKDLGYQAGLMAVKILKGEAKPASMPIEGSKNFDYAINGTAANEIGLKIPADLEQYILKEK</sequence>
<dbReference type="Gene3D" id="3.40.50.2300">
    <property type="match status" value="2"/>
</dbReference>
<dbReference type="CDD" id="cd06325">
    <property type="entry name" value="PBP1_ABC_unchar_transporter"/>
    <property type="match status" value="1"/>
</dbReference>
<proteinExistence type="predicted"/>
<accession>A0A1V4SIH3</accession>
<dbReference type="STRING" id="48256.CLHUN_25530"/>
<comment type="caution">
    <text evidence="2">The sequence shown here is derived from an EMBL/GenBank/DDBJ whole genome shotgun (WGS) entry which is preliminary data.</text>
</comment>
<dbReference type="PANTHER" id="PTHR35271">
    <property type="entry name" value="ABC TRANSPORTER, SUBSTRATE-BINDING LIPOPROTEIN-RELATED"/>
    <property type="match status" value="1"/>
</dbReference>
<evidence type="ECO:0000313" key="3">
    <source>
        <dbReference type="Proteomes" id="UP000191554"/>
    </source>
</evidence>
<gene>
    <name evidence="2" type="ORF">CLHUN_25530</name>
</gene>
<name>A0A1V4SIH3_RUMHU</name>
<dbReference type="PROSITE" id="PS51257">
    <property type="entry name" value="PROKAR_LIPOPROTEIN"/>
    <property type="match status" value="1"/>
</dbReference>
<dbReference type="InterPro" id="IPR028082">
    <property type="entry name" value="Peripla_BP_I"/>
</dbReference>
<feature type="signal peptide" evidence="1">
    <location>
        <begin position="1"/>
        <end position="20"/>
    </location>
</feature>
<dbReference type="RefSeq" id="WP_080064993.1">
    <property type="nucleotide sequence ID" value="NZ_MZGX01000016.1"/>
</dbReference>
<protein>
    <submittedName>
        <fullName evidence="2">ABC transporter substrate binding protein</fullName>
    </submittedName>
</protein>
<feature type="chain" id="PRO_5039144720" evidence="1">
    <location>
        <begin position="21"/>
        <end position="329"/>
    </location>
</feature>
<keyword evidence="3" id="KW-1185">Reference proteome</keyword>